<dbReference type="GO" id="GO:0005737">
    <property type="term" value="C:cytoplasm"/>
    <property type="evidence" value="ECO:0007669"/>
    <property type="project" value="UniProtKB-SubCell"/>
</dbReference>
<organism evidence="3 4">
    <name type="scientific">Pannonibacter tanglangensis</name>
    <dbReference type="NCBI Taxonomy" id="2750084"/>
    <lineage>
        <taxon>Bacteria</taxon>
        <taxon>Pseudomonadati</taxon>
        <taxon>Pseudomonadota</taxon>
        <taxon>Alphaproteobacteria</taxon>
        <taxon>Hyphomicrobiales</taxon>
        <taxon>Stappiaceae</taxon>
        <taxon>Pannonibacter</taxon>
    </lineage>
</organism>
<gene>
    <name evidence="2" type="primary">cutC</name>
    <name evidence="3" type="ORF">GWI72_05180</name>
</gene>
<dbReference type="SUPFAM" id="SSF110395">
    <property type="entry name" value="CutC-like"/>
    <property type="match status" value="1"/>
</dbReference>
<keyword evidence="2" id="KW-0963">Cytoplasm</keyword>
<accession>A0A7X5F194</accession>
<comment type="subcellular location">
    <subcellularLocation>
        <location evidence="2">Cytoplasm</location>
    </subcellularLocation>
</comment>
<comment type="similarity">
    <text evidence="1 2">Belongs to the CutC family.</text>
</comment>
<dbReference type="PANTHER" id="PTHR12598">
    <property type="entry name" value="COPPER HOMEOSTASIS PROTEIN CUTC"/>
    <property type="match status" value="1"/>
</dbReference>
<dbReference type="EMBL" id="JAABLQ010000001">
    <property type="protein sequence ID" value="NBN77659.1"/>
    <property type="molecule type" value="Genomic_DNA"/>
</dbReference>
<protein>
    <recommendedName>
        <fullName evidence="2">PF03932 family protein CutC</fullName>
    </recommendedName>
</protein>
<dbReference type="InterPro" id="IPR005627">
    <property type="entry name" value="CutC-like"/>
</dbReference>
<keyword evidence="4" id="KW-1185">Reference proteome</keyword>
<dbReference type="Proteomes" id="UP000586722">
    <property type="component" value="Unassembled WGS sequence"/>
</dbReference>
<dbReference type="HAMAP" id="MF_00795">
    <property type="entry name" value="CutC"/>
    <property type="match status" value="1"/>
</dbReference>
<evidence type="ECO:0000313" key="3">
    <source>
        <dbReference type="EMBL" id="NBN77659.1"/>
    </source>
</evidence>
<name>A0A7X5F194_9HYPH</name>
<proteinExistence type="inferred from homology"/>
<dbReference type="AlphaFoldDB" id="A0A7X5F194"/>
<sequence length="254" mass="26156">MSDVLPEVLLEVCVDGPEGLLAAVRGGARRVELCAALAIGGLTPAPGLMALAAEQPIPVWPLLRVHPGPFRYTPADVRALKADMDTVAGFGLAGVVIGANEASGQLDRPVLAELADHARARGLGLTLHRAFDLAAAQDPEGAVDLAVELGFDRILTSGAARTAEAGLAVLERIVAHAGTRIAILPGSGISRANVDVILDRLGVREVHSSCSGPDLTGTEGERALGFLADAPRRTDEATVRALVAHLAARGRAHA</sequence>
<evidence type="ECO:0000256" key="1">
    <source>
        <dbReference type="ARBA" id="ARBA00007768"/>
    </source>
</evidence>
<comment type="caution">
    <text evidence="3">The sequence shown here is derived from an EMBL/GenBank/DDBJ whole genome shotgun (WGS) entry which is preliminary data.</text>
</comment>
<dbReference type="Pfam" id="PF03932">
    <property type="entry name" value="CutC"/>
    <property type="match status" value="1"/>
</dbReference>
<comment type="caution">
    <text evidence="2">Once thought to be involved in copper homeostasis, experiments in E.coli have shown this is not the case.</text>
</comment>
<dbReference type="Gene3D" id="3.20.20.380">
    <property type="entry name" value="Copper homeostasis (CutC) domain"/>
    <property type="match status" value="1"/>
</dbReference>
<dbReference type="RefSeq" id="WP_179956022.1">
    <property type="nucleotide sequence ID" value="NZ_JAABLQ010000001.1"/>
</dbReference>
<evidence type="ECO:0000313" key="4">
    <source>
        <dbReference type="Proteomes" id="UP000586722"/>
    </source>
</evidence>
<evidence type="ECO:0000256" key="2">
    <source>
        <dbReference type="HAMAP-Rule" id="MF_00795"/>
    </source>
</evidence>
<reference evidence="4" key="1">
    <citation type="submission" date="2020-01" db="EMBL/GenBank/DDBJ databases">
        <authorList>
            <person name="Fang Y."/>
            <person name="Sun R."/>
            <person name="Nie L."/>
            <person name="He J."/>
            <person name="Hao L."/>
            <person name="Wang L."/>
            <person name="Su S."/>
            <person name="Lv E."/>
            <person name="Zhang Z."/>
            <person name="Xie R."/>
            <person name="Liu H."/>
        </authorList>
    </citation>
    <scope>NUCLEOTIDE SEQUENCE [LARGE SCALE GENOMIC DNA]</scope>
    <source>
        <strain evidence="4">XCT-53</strain>
    </source>
</reference>
<dbReference type="PANTHER" id="PTHR12598:SF0">
    <property type="entry name" value="COPPER HOMEOSTASIS PROTEIN CUTC HOMOLOG"/>
    <property type="match status" value="1"/>
</dbReference>
<dbReference type="InterPro" id="IPR036822">
    <property type="entry name" value="CutC-like_dom_sf"/>
</dbReference>
<dbReference type="GO" id="GO:0005507">
    <property type="term" value="F:copper ion binding"/>
    <property type="evidence" value="ECO:0007669"/>
    <property type="project" value="TreeGrafter"/>
</dbReference>